<dbReference type="InterPro" id="IPR000519">
    <property type="entry name" value="P_trefoil_dom"/>
</dbReference>
<dbReference type="STRING" id="554065.E1ZDJ3"/>
<dbReference type="InterPro" id="IPR030459">
    <property type="entry name" value="Glyco_hydro_31_CS"/>
</dbReference>
<dbReference type="OrthoDB" id="526025at2759"/>
<comment type="catalytic activity">
    <reaction evidence="1">
        <text>Hydrolysis of terminal, non-reducing (1-&gt;4)-linked alpha-D-glucose residues with release of alpha-D-glucose.</text>
        <dbReference type="EC" id="3.2.1.20"/>
    </reaction>
</comment>
<dbReference type="PANTHER" id="PTHR22762">
    <property type="entry name" value="ALPHA-GLUCOSIDASE"/>
    <property type="match status" value="1"/>
</dbReference>
<evidence type="ECO:0000256" key="7">
    <source>
        <dbReference type="ARBA" id="ARBA00023136"/>
    </source>
</evidence>
<keyword evidence="7" id="KW-0472">Membrane</keyword>
<sequence>MRALTSMALWALLVALAIPPMALSETACDAVGNRLDCGYPGMSPQECEQKGCCWLPAAFPGAPHVDLPWCFRPNAEPSEYRVADLRQGEGGSLQASLAISKRTQPYLGEDIESLRLDAEPLSDAVLRLKIGDAAVQRWEVPQWLLASELLPGSSGGPGGAAAVGGGSGAASTGPLFELSVKQEPFSLEVTRSQAQAAGGSAGAGEGAGRTVFNSTATRLDQYLELSTWLSPSAVLFGAGERASHTLHLERNGMPRTLWNHDLGPTFPEQNMYGSHPFVMALEPDGTAWGMLLLSSNAMDVVPSQDRLSWRVTGGILDLLLLLGPTPLAVLDQLTAVVGRPAMMPYWSLGWHQCKYGYQSVWEVEEVVANYSKAGLPLEAIWTDIDHMDGWRDFTFNPTNFPLPEMRRFVAGLHSKGQRWVPIVDPGIKVDPGYPAYDAGLKAGAFMRGVDGEPYLGWVWPGASHFPDFLSPAGRDYFAVQLEQHSQMVPWDGIWIDMNEVSNFCTGTQCHMRPGAPATPLRAPSRAQLRDDPPWVCHLDCQEPQGLNATQLRWLHPPYDVSSSLQRLPLGTKAMSVLASHHDGSVQYNTHQLYGLSAVLTISRAVRAILGRRPFVLSRSSFLGTGAYAAHWTGDNSATFEQMAWSVPGVLSIGLWGIPMAGADICGFMGDPTPELCARWASLGSFYPFARDHSDLHGGYQELYRWPEVAAAGKAALGLRYRLLPYLYTTFHTAYQTGAPVMRPLFLNFPQDPNTHAIDRRAPSLQFMVGPHLLVSPVLQQGATSVRAYFPPGTWHSLWDTGEVVEAGEGGTTVVLDAPLAGLGCIPLHMQGGSALAMQQGGLTTAEAKRSPLTVVVALAGVLEAGTAGGAALGGGKARISAHVYNDGGEEVEVGTSLCNFLHIDATFSPQPVSRSHAAQVLLQFGSPSQLRSAGAGRCSPARDAEAAAAADAAVEWPVLGGIEVLGWHLPVEAMTVEVVQRTDTCGGLEVVRSLAPPHGAVGAGLAGLRLDLSALGHRLHASKMSGRSVTKALGARQQKRVFAQLAHSPCGIEQLQLTKAYGLGGDQQHKHSRLFSPAAVAARGADKASKAPPLLPCTRCQEPHCRLQSFASPPSHSDQNEEDSISMQSAATPALCGSSCGSAQEDDAFPEFVATSIVDPLLPAFLFHLGSTPVLAALTQLEQWDLHPVGAHDFGSLAVTIAGMLVLCRRAAVTPGELTPELLLTLLWLLENAHGSQYRPLKFCLPSYLRLHPDNATHREELAEHYKRAMVALQLQVLQRCDWRVLLLHGGELDAALDDLDAHSCFDDLCTFVEACAEANRPVLGSHGHSPDMARAAARASAHGRSTQAEARCRSSTDRSGQTGGLDGCYWELPADKGTGAGQGRQRRSVLAPRNA</sequence>
<feature type="domain" description="P-type" evidence="15">
    <location>
        <begin position="26"/>
        <end position="74"/>
    </location>
</feature>
<organism evidence="17">
    <name type="scientific">Chlorella variabilis</name>
    <name type="common">Green alga</name>
    <dbReference type="NCBI Taxonomy" id="554065"/>
    <lineage>
        <taxon>Eukaryota</taxon>
        <taxon>Viridiplantae</taxon>
        <taxon>Chlorophyta</taxon>
        <taxon>core chlorophytes</taxon>
        <taxon>Trebouxiophyceae</taxon>
        <taxon>Chlorellales</taxon>
        <taxon>Chlorellaceae</taxon>
        <taxon>Chlorella clade</taxon>
        <taxon>Chlorella</taxon>
    </lineage>
</organism>
<comment type="subcellular location">
    <subcellularLocation>
        <location evidence="2">Endomembrane system</location>
    </subcellularLocation>
</comment>
<protein>
    <recommendedName>
        <fullName evidence="4">alpha-glucosidase</fullName>
        <ecNumber evidence="4">3.2.1.20</ecNumber>
    </recommendedName>
    <alternativeName>
        <fullName evidence="11">Maltase</fullName>
    </alternativeName>
</protein>
<dbReference type="InterPro" id="IPR013780">
    <property type="entry name" value="Glyco_hydro_b"/>
</dbReference>
<reference evidence="16 17" key="1">
    <citation type="journal article" date="2010" name="Plant Cell">
        <title>The Chlorella variabilis NC64A genome reveals adaptation to photosymbiosis, coevolution with viruses, and cryptic sex.</title>
        <authorList>
            <person name="Blanc G."/>
            <person name="Duncan G."/>
            <person name="Agarkova I."/>
            <person name="Borodovsky M."/>
            <person name="Gurnon J."/>
            <person name="Kuo A."/>
            <person name="Lindquist E."/>
            <person name="Lucas S."/>
            <person name="Pangilinan J."/>
            <person name="Polle J."/>
            <person name="Salamov A."/>
            <person name="Terry A."/>
            <person name="Yamada T."/>
            <person name="Dunigan D.D."/>
            <person name="Grigoriev I.V."/>
            <person name="Claverie J.M."/>
            <person name="Van Etten J.L."/>
        </authorList>
    </citation>
    <scope>NUCLEOTIDE SEQUENCE [LARGE SCALE GENOMIC DNA]</scope>
    <source>
        <strain evidence="16 17">NC64A</strain>
    </source>
</reference>
<dbReference type="GeneID" id="17355722"/>
<evidence type="ECO:0000256" key="2">
    <source>
        <dbReference type="ARBA" id="ARBA00004308"/>
    </source>
</evidence>
<dbReference type="InterPro" id="IPR030458">
    <property type="entry name" value="Glyco_hydro_31_AS"/>
</dbReference>
<evidence type="ECO:0000256" key="14">
    <source>
        <dbReference type="SAM" id="SignalP"/>
    </source>
</evidence>
<evidence type="ECO:0000259" key="15">
    <source>
        <dbReference type="PROSITE" id="PS51448"/>
    </source>
</evidence>
<keyword evidence="10" id="KW-0326">Glycosidase</keyword>
<keyword evidence="6" id="KW-0378">Hydrolase</keyword>
<dbReference type="PROSITE" id="PS00129">
    <property type="entry name" value="GLYCOSYL_HYDROL_F31_1"/>
    <property type="match status" value="1"/>
</dbReference>
<evidence type="ECO:0000256" key="3">
    <source>
        <dbReference type="ARBA" id="ARBA00007806"/>
    </source>
</evidence>
<dbReference type="EMBL" id="GL433842">
    <property type="protein sequence ID" value="EFN56234.1"/>
    <property type="molecule type" value="Genomic_DNA"/>
</dbReference>
<dbReference type="PANTHER" id="PTHR22762:SF133">
    <property type="entry name" value="P-TYPE DOMAIN-CONTAINING PROTEIN"/>
    <property type="match status" value="1"/>
</dbReference>
<dbReference type="FunCoup" id="E1ZDJ3">
    <property type="interactions" value="1583"/>
</dbReference>
<dbReference type="InterPro" id="IPR025887">
    <property type="entry name" value="Glyco_hydro_31_N_dom"/>
</dbReference>
<dbReference type="SUPFAM" id="SSF74650">
    <property type="entry name" value="Galactose mutarotase-like"/>
    <property type="match status" value="1"/>
</dbReference>
<dbReference type="InterPro" id="IPR011013">
    <property type="entry name" value="Gal_mutarotase_sf_dom"/>
</dbReference>
<feature type="chain" id="PRO_5003156103" description="alpha-glucosidase" evidence="14">
    <location>
        <begin position="25"/>
        <end position="1396"/>
    </location>
</feature>
<evidence type="ECO:0000256" key="6">
    <source>
        <dbReference type="ARBA" id="ARBA00022801"/>
    </source>
</evidence>
<keyword evidence="8 12" id="KW-1015">Disulfide bond</keyword>
<dbReference type="Pfam" id="PF13802">
    <property type="entry name" value="Gal_mutarotas_2"/>
    <property type="match status" value="1"/>
</dbReference>
<dbReference type="InterPro" id="IPR044913">
    <property type="entry name" value="P_trefoil_dom_sf"/>
</dbReference>
<dbReference type="eggNOG" id="KOG1065">
    <property type="taxonomic scope" value="Eukaryota"/>
</dbReference>
<dbReference type="Gene3D" id="4.10.110.10">
    <property type="entry name" value="Spasmolytic Protein, domain 1"/>
    <property type="match status" value="1"/>
</dbReference>
<accession>E1ZDJ3</accession>
<evidence type="ECO:0000256" key="8">
    <source>
        <dbReference type="ARBA" id="ARBA00023157"/>
    </source>
</evidence>
<dbReference type="EC" id="3.2.1.20" evidence="4"/>
<evidence type="ECO:0000256" key="11">
    <source>
        <dbReference type="ARBA" id="ARBA00041343"/>
    </source>
</evidence>
<feature type="region of interest" description="Disordered" evidence="13">
    <location>
        <begin position="1108"/>
        <end position="1128"/>
    </location>
</feature>
<dbReference type="Gene3D" id="2.60.40.1760">
    <property type="entry name" value="glycosyl hydrolase (family 31)"/>
    <property type="match status" value="1"/>
</dbReference>
<dbReference type="CDD" id="cd14752">
    <property type="entry name" value="GH31_N"/>
    <property type="match status" value="1"/>
</dbReference>
<evidence type="ECO:0000256" key="12">
    <source>
        <dbReference type="PROSITE-ProRule" id="PRU00779"/>
    </source>
</evidence>
<dbReference type="InterPro" id="IPR048395">
    <property type="entry name" value="Glyco_hydro_31_C"/>
</dbReference>
<dbReference type="GO" id="GO:0016324">
    <property type="term" value="C:apical plasma membrane"/>
    <property type="evidence" value="ECO:0007669"/>
    <property type="project" value="UniProtKB-SubCell"/>
</dbReference>
<dbReference type="KEGG" id="cvr:CHLNCDRAFT_57649"/>
<gene>
    <name evidence="16" type="ORF">CHLNCDRAFT_57649</name>
</gene>
<dbReference type="PROSITE" id="PS00025">
    <property type="entry name" value="P_TREFOIL_1"/>
    <property type="match status" value="1"/>
</dbReference>
<evidence type="ECO:0000313" key="16">
    <source>
        <dbReference type="EMBL" id="EFN56234.1"/>
    </source>
</evidence>
<dbReference type="Gene3D" id="2.60.40.1180">
    <property type="entry name" value="Golgi alpha-mannosidase II"/>
    <property type="match status" value="1"/>
</dbReference>
<proteinExistence type="inferred from homology"/>
<dbReference type="PROSITE" id="PS00707">
    <property type="entry name" value="GLYCOSYL_HYDROL_F31_2"/>
    <property type="match status" value="1"/>
</dbReference>
<dbReference type="SUPFAM" id="SSF51445">
    <property type="entry name" value="(Trans)glycosidases"/>
    <property type="match status" value="1"/>
</dbReference>
<dbReference type="InterPro" id="IPR017853">
    <property type="entry name" value="GH"/>
</dbReference>
<evidence type="ECO:0000256" key="1">
    <source>
        <dbReference type="ARBA" id="ARBA00001657"/>
    </source>
</evidence>
<evidence type="ECO:0000256" key="5">
    <source>
        <dbReference type="ARBA" id="ARBA00022729"/>
    </source>
</evidence>
<dbReference type="PROSITE" id="PS51448">
    <property type="entry name" value="P_TREFOIL_2"/>
    <property type="match status" value="1"/>
</dbReference>
<keyword evidence="17" id="KW-1185">Reference proteome</keyword>
<dbReference type="InParanoid" id="E1ZDJ3"/>
<feature type="region of interest" description="Disordered" evidence="13">
    <location>
        <begin position="1324"/>
        <end position="1396"/>
    </location>
</feature>
<dbReference type="Proteomes" id="UP000008141">
    <property type="component" value="Unassembled WGS sequence"/>
</dbReference>
<dbReference type="Pfam" id="PF21365">
    <property type="entry name" value="Glyco_hydro_31_3rd"/>
    <property type="match status" value="1"/>
</dbReference>
<dbReference type="SUPFAM" id="SSF51011">
    <property type="entry name" value="Glycosyl hydrolase domain"/>
    <property type="match status" value="1"/>
</dbReference>
<evidence type="ECO:0000256" key="9">
    <source>
        <dbReference type="ARBA" id="ARBA00023180"/>
    </source>
</evidence>
<comment type="caution">
    <text evidence="12">Lacks conserved residue(s) required for the propagation of feature annotation.</text>
</comment>
<evidence type="ECO:0000256" key="4">
    <source>
        <dbReference type="ARBA" id="ARBA00012741"/>
    </source>
</evidence>
<dbReference type="InterPro" id="IPR017957">
    <property type="entry name" value="P_trefoil_CS"/>
</dbReference>
<evidence type="ECO:0000256" key="13">
    <source>
        <dbReference type="SAM" id="MobiDB-lite"/>
    </source>
</evidence>
<keyword evidence="5 14" id="KW-0732">Signal</keyword>
<dbReference type="GO" id="GO:0005975">
    <property type="term" value="P:carbohydrate metabolic process"/>
    <property type="evidence" value="ECO:0007669"/>
    <property type="project" value="InterPro"/>
</dbReference>
<dbReference type="Gene3D" id="3.20.20.80">
    <property type="entry name" value="Glycosidases"/>
    <property type="match status" value="1"/>
</dbReference>
<dbReference type="CDD" id="cd06602">
    <property type="entry name" value="GH31_MGAM_SI_GAA"/>
    <property type="match status" value="1"/>
</dbReference>
<dbReference type="RefSeq" id="XP_005848336.1">
    <property type="nucleotide sequence ID" value="XM_005848274.1"/>
</dbReference>
<dbReference type="Pfam" id="PF00088">
    <property type="entry name" value="Trefoil"/>
    <property type="match status" value="1"/>
</dbReference>
<evidence type="ECO:0000256" key="10">
    <source>
        <dbReference type="ARBA" id="ARBA00023295"/>
    </source>
</evidence>
<dbReference type="SMART" id="SM00018">
    <property type="entry name" value="PD"/>
    <property type="match status" value="1"/>
</dbReference>
<dbReference type="GO" id="GO:0030246">
    <property type="term" value="F:carbohydrate binding"/>
    <property type="evidence" value="ECO:0007669"/>
    <property type="project" value="InterPro"/>
</dbReference>
<dbReference type="InterPro" id="IPR000322">
    <property type="entry name" value="Glyco_hydro_31_TIM"/>
</dbReference>
<dbReference type="Pfam" id="PF01055">
    <property type="entry name" value="Glyco_hydro_31_2nd"/>
    <property type="match status" value="1"/>
</dbReference>
<keyword evidence="9" id="KW-0325">Glycoprotein</keyword>
<dbReference type="CDD" id="cd00111">
    <property type="entry name" value="Trefoil"/>
    <property type="match status" value="1"/>
</dbReference>
<feature type="disulfide bond" evidence="12">
    <location>
        <begin position="37"/>
        <end position="52"/>
    </location>
</feature>
<evidence type="ECO:0000313" key="17">
    <source>
        <dbReference type="Proteomes" id="UP000008141"/>
    </source>
</evidence>
<feature type="signal peptide" evidence="14">
    <location>
        <begin position="1"/>
        <end position="24"/>
    </location>
</feature>
<dbReference type="GO" id="GO:0090599">
    <property type="term" value="F:alpha-glucosidase activity"/>
    <property type="evidence" value="ECO:0007669"/>
    <property type="project" value="UniProtKB-ARBA"/>
</dbReference>
<comment type="similarity">
    <text evidence="3">Belongs to the glycosyl hydrolase 31 family.</text>
</comment>
<name>E1ZDJ3_CHLVA</name>